<comment type="caution">
    <text evidence="1">The sequence shown here is derived from an EMBL/GenBank/DDBJ whole genome shotgun (WGS) entry which is preliminary data.</text>
</comment>
<dbReference type="AlphaFoldDB" id="A0A1Y3M822"/>
<gene>
    <name evidence="1" type="ORF">BW425_24645</name>
</gene>
<reference evidence="1 2" key="1">
    <citation type="submission" date="2017-02" db="EMBL/GenBank/DDBJ databases">
        <title>Bacillus pseudomycoides isolate FSL K6-0042.</title>
        <authorList>
            <person name="Kovac J."/>
        </authorList>
    </citation>
    <scope>NUCLEOTIDE SEQUENCE [LARGE SCALE GENOMIC DNA]</scope>
    <source>
        <strain evidence="1 2">FSL K6-0042</strain>
    </source>
</reference>
<dbReference type="Proteomes" id="UP000195321">
    <property type="component" value="Unassembled WGS sequence"/>
</dbReference>
<organism evidence="1 2">
    <name type="scientific">Bacillus pseudomycoides</name>
    <dbReference type="NCBI Taxonomy" id="64104"/>
    <lineage>
        <taxon>Bacteria</taxon>
        <taxon>Bacillati</taxon>
        <taxon>Bacillota</taxon>
        <taxon>Bacilli</taxon>
        <taxon>Bacillales</taxon>
        <taxon>Bacillaceae</taxon>
        <taxon>Bacillus</taxon>
        <taxon>Bacillus cereus group</taxon>
    </lineage>
</organism>
<protein>
    <submittedName>
        <fullName evidence="1">Uncharacterized protein</fullName>
    </submittedName>
</protein>
<dbReference type="EMBL" id="MWPX01000053">
    <property type="protein sequence ID" value="OUM46256.1"/>
    <property type="molecule type" value="Genomic_DNA"/>
</dbReference>
<accession>A0A1Y3M822</accession>
<proteinExistence type="predicted"/>
<name>A0A1Y3M822_9BACI</name>
<evidence type="ECO:0000313" key="2">
    <source>
        <dbReference type="Proteomes" id="UP000195321"/>
    </source>
</evidence>
<evidence type="ECO:0000313" key="1">
    <source>
        <dbReference type="EMBL" id="OUM46256.1"/>
    </source>
</evidence>
<dbReference type="RefSeq" id="WP_212667643.1">
    <property type="nucleotide sequence ID" value="NZ_MWPX01000053.1"/>
</dbReference>
<sequence length="59" mass="7190">AAPYSLKGFAWFFFSSFMHDFIHGWYSKDSRDPRYFVFSLFLHKILYKLKKDFDAVIEK</sequence>
<feature type="non-terminal residue" evidence="1">
    <location>
        <position position="1"/>
    </location>
</feature>